<reference evidence="1" key="1">
    <citation type="submission" date="2020-02" db="EMBL/GenBank/DDBJ databases">
        <authorList>
            <person name="Meier V. D."/>
        </authorList>
    </citation>
    <scope>NUCLEOTIDE SEQUENCE</scope>
    <source>
        <strain evidence="1">AVDCRST_MAG42</strain>
    </source>
</reference>
<accession>A0A6J4HFE0</accession>
<gene>
    <name evidence="1" type="ORF">AVDCRST_MAG42-569</name>
</gene>
<proteinExistence type="predicted"/>
<evidence type="ECO:0000313" key="1">
    <source>
        <dbReference type="EMBL" id="CAA9220740.1"/>
    </source>
</evidence>
<dbReference type="EMBL" id="CADCTA010000037">
    <property type="protein sequence ID" value="CAA9220740.1"/>
    <property type="molecule type" value="Genomic_DNA"/>
</dbReference>
<dbReference type="AlphaFoldDB" id="A0A6J4HFE0"/>
<protein>
    <submittedName>
        <fullName evidence="1">Uncharacterized protein</fullName>
    </submittedName>
</protein>
<name>A0A6J4HFE0_9BACT</name>
<sequence length="107" mass="11476">MSFRLKFSLEIGTESRFDISLQPQAAAVQKQDRRSVHAEGSTPAIIGGEAAAHIFTVDIAAEAFDIDLQLGGEAPTGFCWSCFAYAKHLAWLRMLAIVHLRGGGTAG</sequence>
<organism evidence="1">
    <name type="scientific">uncultured Chthoniobacterales bacterium</name>
    <dbReference type="NCBI Taxonomy" id="1836801"/>
    <lineage>
        <taxon>Bacteria</taxon>
        <taxon>Pseudomonadati</taxon>
        <taxon>Verrucomicrobiota</taxon>
        <taxon>Spartobacteria</taxon>
        <taxon>Chthoniobacterales</taxon>
        <taxon>environmental samples</taxon>
    </lineage>
</organism>